<accession>A0A830FTD3</accession>
<name>A0A830FTD3_HALAR</name>
<protein>
    <recommendedName>
        <fullName evidence="2">DUF5658 domain-containing protein</fullName>
    </recommendedName>
</protein>
<dbReference type="InterPro" id="IPR043717">
    <property type="entry name" value="DUF5658"/>
</dbReference>
<dbReference type="Proteomes" id="UP000656367">
    <property type="component" value="Unassembled WGS sequence"/>
</dbReference>
<reference evidence="3" key="2">
    <citation type="submission" date="2020-09" db="EMBL/GenBank/DDBJ databases">
        <authorList>
            <person name="Sun Q."/>
            <person name="Ohkuma M."/>
        </authorList>
    </citation>
    <scope>NUCLEOTIDE SEQUENCE</scope>
    <source>
        <strain evidence="3">JCM 15759</strain>
    </source>
</reference>
<dbReference type="EMBL" id="BMON01000001">
    <property type="protein sequence ID" value="GGM29974.1"/>
    <property type="molecule type" value="Genomic_DNA"/>
</dbReference>
<organism evidence="3 4">
    <name type="scientific">Haloarcula argentinensis</name>
    <dbReference type="NCBI Taxonomy" id="43776"/>
    <lineage>
        <taxon>Archaea</taxon>
        <taxon>Methanobacteriati</taxon>
        <taxon>Methanobacteriota</taxon>
        <taxon>Stenosarchaea group</taxon>
        <taxon>Halobacteria</taxon>
        <taxon>Halobacteriales</taxon>
        <taxon>Haloarculaceae</taxon>
        <taxon>Haloarcula</taxon>
    </lineage>
</organism>
<sequence length="138" mass="14972">MPFPPNVPMMLDKEGPAADSERVTLWRDHHLSHTHAVLWTVILVATVGDILLTMTGLTVGLQEGNVVVSTMLAEFGLAGLWLVKFGAMLWLVAGWRLLSERNATVFLALFAVVTLTVVAYNSVTILQYRGIITAAAGI</sequence>
<feature type="transmembrane region" description="Helical" evidence="1">
    <location>
        <begin position="36"/>
        <end position="59"/>
    </location>
</feature>
<gene>
    <name evidence="3" type="ORF">GCM10009006_09350</name>
</gene>
<feature type="domain" description="DUF5658" evidence="2">
    <location>
        <begin position="41"/>
        <end position="126"/>
    </location>
</feature>
<evidence type="ECO:0000313" key="4">
    <source>
        <dbReference type="Proteomes" id="UP000656367"/>
    </source>
</evidence>
<comment type="caution">
    <text evidence="3">The sequence shown here is derived from an EMBL/GenBank/DDBJ whole genome shotgun (WGS) entry which is preliminary data.</text>
</comment>
<evidence type="ECO:0000313" key="3">
    <source>
        <dbReference type="EMBL" id="GGM29974.1"/>
    </source>
</evidence>
<evidence type="ECO:0000259" key="2">
    <source>
        <dbReference type="Pfam" id="PF18902"/>
    </source>
</evidence>
<feature type="transmembrane region" description="Helical" evidence="1">
    <location>
        <begin position="71"/>
        <end position="93"/>
    </location>
</feature>
<keyword evidence="1" id="KW-0472">Membrane</keyword>
<proteinExistence type="predicted"/>
<dbReference type="AlphaFoldDB" id="A0A830FTD3"/>
<reference evidence="3" key="1">
    <citation type="journal article" date="2014" name="Int. J. Syst. Evol. Microbiol.">
        <title>Complete genome sequence of Corynebacterium casei LMG S-19264T (=DSM 44701T), isolated from a smear-ripened cheese.</title>
        <authorList>
            <consortium name="US DOE Joint Genome Institute (JGI-PGF)"/>
            <person name="Walter F."/>
            <person name="Albersmeier A."/>
            <person name="Kalinowski J."/>
            <person name="Ruckert C."/>
        </authorList>
    </citation>
    <scope>NUCLEOTIDE SEQUENCE</scope>
    <source>
        <strain evidence="3">JCM 15759</strain>
    </source>
</reference>
<keyword evidence="1" id="KW-0812">Transmembrane</keyword>
<evidence type="ECO:0000256" key="1">
    <source>
        <dbReference type="SAM" id="Phobius"/>
    </source>
</evidence>
<feature type="transmembrane region" description="Helical" evidence="1">
    <location>
        <begin position="105"/>
        <end position="123"/>
    </location>
</feature>
<keyword evidence="1" id="KW-1133">Transmembrane helix</keyword>
<dbReference type="Pfam" id="PF18902">
    <property type="entry name" value="DUF5658"/>
    <property type="match status" value="1"/>
</dbReference>